<proteinExistence type="predicted"/>
<dbReference type="Pfam" id="PF08240">
    <property type="entry name" value="ADH_N"/>
    <property type="match status" value="1"/>
</dbReference>
<sequence length="320" mass="33881">MRAAWYEENGGPDVLRVGQLPDPAVGPDTVLIRVEAISIEGGDLLNRQFSPPREVPFVPGYQAAGRVEAIGERVTRFAPGDRVVGFNWNGSHAELFAVLEHHAYAVPDGLDLDLAATVPVAFGTASDCLFEFGRVKPGETVLVQGAAGGVGLAAVQLAAQAGATVIGTASGAERLARIAPYGMHHGIDHRSEDIAARCRETTGGKGADIILDMAGGQSVEALIDAARPRARYAVVGAAAGALPSFGFFPLIRKSLTVFGISFGRDMATPRAHRLIDSLLRRMAEGRLVMPIDRSFALSEVQAAHRHVAEAHPFGRVLMRP</sequence>
<dbReference type="SUPFAM" id="SSF51735">
    <property type="entry name" value="NAD(P)-binding Rossmann-fold domains"/>
    <property type="match status" value="1"/>
</dbReference>
<dbReference type="SUPFAM" id="SSF50129">
    <property type="entry name" value="GroES-like"/>
    <property type="match status" value="1"/>
</dbReference>
<evidence type="ECO:0000313" key="4">
    <source>
        <dbReference type="Proteomes" id="UP000182063"/>
    </source>
</evidence>
<keyword evidence="1" id="KW-0521">NADP</keyword>
<dbReference type="InterPro" id="IPR013149">
    <property type="entry name" value="ADH-like_C"/>
</dbReference>
<evidence type="ECO:0000259" key="2">
    <source>
        <dbReference type="SMART" id="SM00829"/>
    </source>
</evidence>
<protein>
    <submittedName>
        <fullName evidence="3">Alcohol dehydrogenase</fullName>
    </submittedName>
</protein>
<dbReference type="EMBL" id="CP018221">
    <property type="protein sequence ID" value="API59199.1"/>
    <property type="molecule type" value="Genomic_DNA"/>
</dbReference>
<dbReference type="Gene3D" id="3.40.50.720">
    <property type="entry name" value="NAD(P)-binding Rossmann-like Domain"/>
    <property type="match status" value="1"/>
</dbReference>
<accession>A0A1L3ZUE9</accession>
<dbReference type="Proteomes" id="UP000182063">
    <property type="component" value="Chromosome"/>
</dbReference>
<gene>
    <name evidence="3" type="ORF">BSL82_07665</name>
</gene>
<dbReference type="InterPro" id="IPR013154">
    <property type="entry name" value="ADH-like_N"/>
</dbReference>
<dbReference type="KEGG" id="sphj:BSL82_07665"/>
<dbReference type="Gene3D" id="3.90.180.10">
    <property type="entry name" value="Medium-chain alcohol dehydrogenases, catalytic domain"/>
    <property type="match status" value="1"/>
</dbReference>
<name>A0A1L3ZUE9_9SPHN</name>
<dbReference type="OrthoDB" id="9805883at2"/>
<dbReference type="Pfam" id="PF00107">
    <property type="entry name" value="ADH_zinc_N"/>
    <property type="match status" value="1"/>
</dbReference>
<feature type="domain" description="Enoyl reductase (ER)" evidence="2">
    <location>
        <begin position="10"/>
        <end position="318"/>
    </location>
</feature>
<evidence type="ECO:0000256" key="1">
    <source>
        <dbReference type="ARBA" id="ARBA00022857"/>
    </source>
</evidence>
<dbReference type="PANTHER" id="PTHR44154:SF1">
    <property type="entry name" value="QUINONE OXIDOREDUCTASE"/>
    <property type="match status" value="1"/>
</dbReference>
<evidence type="ECO:0000313" key="3">
    <source>
        <dbReference type="EMBL" id="API59199.1"/>
    </source>
</evidence>
<dbReference type="STRING" id="1921510.BSL82_07665"/>
<reference evidence="4" key="1">
    <citation type="submission" date="2016-11" db="EMBL/GenBank/DDBJ databases">
        <title>Complete Genome Sequence of alachlor-degrading Sphingomonas sp. strain JJ-A5.</title>
        <authorList>
            <person name="Lee H."/>
            <person name="Ka J.-O."/>
        </authorList>
    </citation>
    <scope>NUCLEOTIDE SEQUENCE [LARGE SCALE GENOMIC DNA]</scope>
    <source>
        <strain evidence="4">JJ-A5</strain>
    </source>
</reference>
<dbReference type="SMART" id="SM00829">
    <property type="entry name" value="PKS_ER"/>
    <property type="match status" value="1"/>
</dbReference>
<organism evidence="3 4">
    <name type="scientific">Tardibacter chloracetimidivorans</name>
    <dbReference type="NCBI Taxonomy" id="1921510"/>
    <lineage>
        <taxon>Bacteria</taxon>
        <taxon>Pseudomonadati</taxon>
        <taxon>Pseudomonadota</taxon>
        <taxon>Alphaproteobacteria</taxon>
        <taxon>Sphingomonadales</taxon>
        <taxon>Sphingomonadaceae</taxon>
        <taxon>Tardibacter</taxon>
    </lineage>
</organism>
<dbReference type="InterPro" id="IPR051603">
    <property type="entry name" value="Zinc-ADH_QOR/CCCR"/>
</dbReference>
<dbReference type="InterPro" id="IPR020843">
    <property type="entry name" value="ER"/>
</dbReference>
<dbReference type="InterPro" id="IPR011032">
    <property type="entry name" value="GroES-like_sf"/>
</dbReference>
<dbReference type="GO" id="GO:0016491">
    <property type="term" value="F:oxidoreductase activity"/>
    <property type="evidence" value="ECO:0007669"/>
    <property type="project" value="InterPro"/>
</dbReference>
<dbReference type="InterPro" id="IPR036291">
    <property type="entry name" value="NAD(P)-bd_dom_sf"/>
</dbReference>
<dbReference type="RefSeq" id="WP_072596748.1">
    <property type="nucleotide sequence ID" value="NZ_CP018221.1"/>
</dbReference>
<keyword evidence="4" id="KW-1185">Reference proteome</keyword>
<dbReference type="AlphaFoldDB" id="A0A1L3ZUE9"/>
<dbReference type="PANTHER" id="PTHR44154">
    <property type="entry name" value="QUINONE OXIDOREDUCTASE"/>
    <property type="match status" value="1"/>
</dbReference>